<dbReference type="EMBL" id="JAGFWR010000001">
    <property type="protein sequence ID" value="MBO4159847.1"/>
    <property type="molecule type" value="Genomic_DNA"/>
</dbReference>
<sequence>MAKQSAPTVVGRGLGGELRQVRRARRLTGSGVATQLGWQPSKLSRIETGQQGIRLEEIAALLAIYGVVGEERKRLLDMARRGREPGWWETHSAGLTPWSRTFIRFEAEATRIVGWEPLLVPGLLQLPDYTSALMKACGVAPADAQARVAARLGRQAILARDEPPELSLVIDEMVLRRPLGGRRLMARQLHHLIEMMDRPNVTLQVLPLECAGHSGLDGAFVLFDFDRLPPVVHLEHRISSIFLEKPDQVDVFRREADTLARSALNPAESMKLIGQVAAEHERERAADDDRRVVGGFLA</sequence>
<evidence type="ECO:0000313" key="2">
    <source>
        <dbReference type="EMBL" id="MBO4159847.1"/>
    </source>
</evidence>
<dbReference type="InterPro" id="IPR043917">
    <property type="entry name" value="DUF5753"/>
</dbReference>
<reference evidence="2 3" key="1">
    <citation type="submission" date="2021-03" db="EMBL/GenBank/DDBJ databases">
        <authorList>
            <person name="Lee D.-H."/>
        </authorList>
    </citation>
    <scope>NUCLEOTIDE SEQUENCE [LARGE SCALE GENOMIC DNA]</scope>
    <source>
        <strain evidence="2 3">MMS20-R2-23</strain>
    </source>
</reference>
<dbReference type="PROSITE" id="PS50943">
    <property type="entry name" value="HTH_CROC1"/>
    <property type="match status" value="1"/>
</dbReference>
<dbReference type="InterPro" id="IPR010982">
    <property type="entry name" value="Lambda_DNA-bd_dom_sf"/>
</dbReference>
<name>A0ABS3V2L6_9ACTN</name>
<dbReference type="SUPFAM" id="SSF47413">
    <property type="entry name" value="lambda repressor-like DNA-binding domains"/>
    <property type="match status" value="1"/>
</dbReference>
<evidence type="ECO:0000313" key="3">
    <source>
        <dbReference type="Proteomes" id="UP000671399"/>
    </source>
</evidence>
<keyword evidence="3" id="KW-1185">Reference proteome</keyword>
<dbReference type="Pfam" id="PF13560">
    <property type="entry name" value="HTH_31"/>
    <property type="match status" value="1"/>
</dbReference>
<organism evidence="2 3">
    <name type="scientific">Micromonospora antibiotica</name>
    <dbReference type="NCBI Taxonomy" id="2807623"/>
    <lineage>
        <taxon>Bacteria</taxon>
        <taxon>Bacillati</taxon>
        <taxon>Actinomycetota</taxon>
        <taxon>Actinomycetes</taxon>
        <taxon>Micromonosporales</taxon>
        <taxon>Micromonosporaceae</taxon>
        <taxon>Micromonospora</taxon>
    </lineage>
</organism>
<dbReference type="InterPro" id="IPR001387">
    <property type="entry name" value="Cro/C1-type_HTH"/>
</dbReference>
<dbReference type="Gene3D" id="1.10.260.40">
    <property type="entry name" value="lambda repressor-like DNA-binding domains"/>
    <property type="match status" value="1"/>
</dbReference>
<feature type="domain" description="HTH cro/C1-type" evidence="1">
    <location>
        <begin position="18"/>
        <end position="72"/>
    </location>
</feature>
<dbReference type="SMART" id="SM00530">
    <property type="entry name" value="HTH_XRE"/>
    <property type="match status" value="1"/>
</dbReference>
<dbReference type="RefSeq" id="WP_208565506.1">
    <property type="nucleotide sequence ID" value="NZ_JAGFWR010000001.1"/>
</dbReference>
<accession>A0ABS3V2L6</accession>
<proteinExistence type="predicted"/>
<gene>
    <name evidence="2" type="ORF">JQN83_03350</name>
</gene>
<protein>
    <submittedName>
        <fullName evidence="2">Helix-turn-helix domain-containing protein</fullName>
    </submittedName>
</protein>
<evidence type="ECO:0000259" key="1">
    <source>
        <dbReference type="PROSITE" id="PS50943"/>
    </source>
</evidence>
<dbReference type="Pfam" id="PF19054">
    <property type="entry name" value="DUF5753"/>
    <property type="match status" value="1"/>
</dbReference>
<dbReference type="Proteomes" id="UP000671399">
    <property type="component" value="Unassembled WGS sequence"/>
</dbReference>
<dbReference type="CDD" id="cd00093">
    <property type="entry name" value="HTH_XRE"/>
    <property type="match status" value="1"/>
</dbReference>
<comment type="caution">
    <text evidence="2">The sequence shown here is derived from an EMBL/GenBank/DDBJ whole genome shotgun (WGS) entry which is preliminary data.</text>
</comment>